<dbReference type="RefSeq" id="WP_210869863.1">
    <property type="nucleotide sequence ID" value="NZ_JAGPNL010000002.1"/>
</dbReference>
<evidence type="ECO:0000256" key="1">
    <source>
        <dbReference type="SAM" id="Phobius"/>
    </source>
</evidence>
<dbReference type="EMBL" id="JAGPNL010000002">
    <property type="protein sequence ID" value="MBQ0826516.1"/>
    <property type="molecule type" value="Genomic_DNA"/>
</dbReference>
<proteinExistence type="predicted"/>
<dbReference type="AlphaFoldDB" id="A0A940XE09"/>
<organism evidence="2 3">
    <name type="scientific">Streptomyces tagetis</name>
    <dbReference type="NCBI Taxonomy" id="2820809"/>
    <lineage>
        <taxon>Bacteria</taxon>
        <taxon>Bacillati</taxon>
        <taxon>Actinomycetota</taxon>
        <taxon>Actinomycetes</taxon>
        <taxon>Kitasatosporales</taxon>
        <taxon>Streptomycetaceae</taxon>
        <taxon>Streptomyces</taxon>
    </lineage>
</organism>
<evidence type="ECO:0000313" key="3">
    <source>
        <dbReference type="Proteomes" id="UP000677875"/>
    </source>
</evidence>
<keyword evidence="1" id="KW-0472">Membrane</keyword>
<keyword evidence="1" id="KW-1133">Transmembrane helix</keyword>
<dbReference type="Proteomes" id="UP000677875">
    <property type="component" value="Unassembled WGS sequence"/>
</dbReference>
<comment type="caution">
    <text evidence="2">The sequence shown here is derived from an EMBL/GenBank/DDBJ whole genome shotgun (WGS) entry which is preliminary data.</text>
</comment>
<sequence length="59" mass="6371">MNPTARTQAWSTLAAALALPLLYIGGTHAMPPLSLLGLAVFTTSMMTPPLLRFTSRRRS</sequence>
<feature type="transmembrane region" description="Helical" evidence="1">
    <location>
        <begin position="32"/>
        <end position="51"/>
    </location>
</feature>
<protein>
    <submittedName>
        <fullName evidence="2">Uncharacterized protein</fullName>
    </submittedName>
</protein>
<name>A0A940XE09_9ACTN</name>
<keyword evidence="1" id="KW-0812">Transmembrane</keyword>
<gene>
    <name evidence="2" type="ORF">J5Y05_08355</name>
</gene>
<evidence type="ECO:0000313" key="2">
    <source>
        <dbReference type="EMBL" id="MBQ0826516.1"/>
    </source>
</evidence>
<feature type="transmembrane region" description="Helical" evidence="1">
    <location>
        <begin position="7"/>
        <end position="26"/>
    </location>
</feature>
<reference evidence="2" key="1">
    <citation type="submission" date="2021-04" db="EMBL/GenBank/DDBJ databases">
        <title>Genome seq and assembly of Streptomyces sp. RG38.</title>
        <authorList>
            <person name="Chhetri G."/>
        </authorList>
    </citation>
    <scope>NUCLEOTIDE SEQUENCE</scope>
    <source>
        <strain evidence="2">RG38</strain>
    </source>
</reference>
<keyword evidence="3" id="KW-1185">Reference proteome</keyword>
<accession>A0A940XE09</accession>